<dbReference type="Pfam" id="PF07963">
    <property type="entry name" value="N_methyl"/>
    <property type="match status" value="1"/>
</dbReference>
<protein>
    <submittedName>
        <fullName evidence="1">Tfp pilus assembly protein FimT</fullName>
    </submittedName>
</protein>
<evidence type="ECO:0000313" key="2">
    <source>
        <dbReference type="Proteomes" id="UP000251647"/>
    </source>
</evidence>
<gene>
    <name evidence="1" type="ORF">NCTC11647_02608</name>
</gene>
<dbReference type="Proteomes" id="UP000251647">
    <property type="component" value="Unassembled WGS sequence"/>
</dbReference>
<accession>A0A2T3QD13</accession>
<dbReference type="EMBL" id="UATL01000002">
    <property type="protein sequence ID" value="SPY43694.1"/>
    <property type="molecule type" value="Genomic_DNA"/>
</dbReference>
<reference evidence="1 2" key="1">
    <citation type="submission" date="2018-06" db="EMBL/GenBank/DDBJ databases">
        <authorList>
            <consortium name="Pathogen Informatics"/>
            <person name="Doyle S."/>
        </authorList>
    </citation>
    <scope>NUCLEOTIDE SEQUENCE [LARGE SCALE GENOMIC DNA]</scope>
    <source>
        <strain evidence="1 2">NCTC11647</strain>
    </source>
</reference>
<organism evidence="1 2">
    <name type="scientific">Photobacterium damselae</name>
    <dbReference type="NCBI Taxonomy" id="38293"/>
    <lineage>
        <taxon>Bacteria</taxon>
        <taxon>Pseudomonadati</taxon>
        <taxon>Pseudomonadota</taxon>
        <taxon>Gammaproteobacteria</taxon>
        <taxon>Vibrionales</taxon>
        <taxon>Vibrionaceae</taxon>
        <taxon>Photobacterium</taxon>
    </lineage>
</organism>
<dbReference type="InterPro" id="IPR012902">
    <property type="entry name" value="N_methyl_site"/>
</dbReference>
<sequence length="163" mass="18175">MKKNQQGFTLTELVLTFVVVGVILATTVPLLLSKLSMQQQQNEIDQAISLTLERLQDQVSKRIEECSISHIVTVNELGLPTQTLHTLPRLHVSIGTNGKIISNVSLSFELATEAFAQQIQHGTTLTQVWLTRHGKQLSITQPVSYLDSQLKRMNYDATTGCFK</sequence>
<dbReference type="RefSeq" id="WP_015389006.1">
    <property type="nucleotide sequence ID" value="NZ_PYOG01000028.1"/>
</dbReference>
<name>A0A2T3QD13_PHODM</name>
<dbReference type="NCBIfam" id="TIGR02532">
    <property type="entry name" value="IV_pilin_GFxxxE"/>
    <property type="match status" value="1"/>
</dbReference>
<evidence type="ECO:0000313" key="1">
    <source>
        <dbReference type="EMBL" id="SPY43694.1"/>
    </source>
</evidence>
<proteinExistence type="predicted"/>
<dbReference type="AlphaFoldDB" id="A0A2T3QD13"/>